<evidence type="ECO:0000313" key="3">
    <source>
        <dbReference type="EMBL" id="SFP24674.1"/>
    </source>
</evidence>
<protein>
    <submittedName>
        <fullName evidence="3">Secretory lipase</fullName>
    </submittedName>
</protein>
<feature type="signal peptide" evidence="2">
    <location>
        <begin position="1"/>
        <end position="32"/>
    </location>
</feature>
<dbReference type="AlphaFoldDB" id="A0A1I5NSB2"/>
<dbReference type="PANTHER" id="PTHR34853:SF1">
    <property type="entry name" value="LIPASE 5"/>
    <property type="match status" value="1"/>
</dbReference>
<dbReference type="Gene3D" id="3.40.50.1820">
    <property type="entry name" value="alpha/beta hydrolase"/>
    <property type="match status" value="1"/>
</dbReference>
<dbReference type="GO" id="GO:0004806">
    <property type="term" value="F:triacylglycerol lipase activity"/>
    <property type="evidence" value="ECO:0007669"/>
    <property type="project" value="InterPro"/>
</dbReference>
<dbReference type="Gene3D" id="1.10.260.130">
    <property type="match status" value="1"/>
</dbReference>
<dbReference type="STRING" id="1993.SAMN04489713_112275"/>
<feature type="region of interest" description="Disordered" evidence="1">
    <location>
        <begin position="28"/>
        <end position="58"/>
    </location>
</feature>
<proteinExistence type="predicted"/>
<keyword evidence="2" id="KW-0732">Signal</keyword>
<dbReference type="eggNOG" id="COG1073">
    <property type="taxonomic scope" value="Bacteria"/>
</dbReference>
<dbReference type="RefSeq" id="WP_075023122.1">
    <property type="nucleotide sequence ID" value="NZ_FOVH01000012.1"/>
</dbReference>
<dbReference type="PANTHER" id="PTHR34853">
    <property type="match status" value="1"/>
</dbReference>
<dbReference type="Proteomes" id="UP000183413">
    <property type="component" value="Unassembled WGS sequence"/>
</dbReference>
<dbReference type="SUPFAM" id="SSF53474">
    <property type="entry name" value="alpha/beta-Hydrolases"/>
    <property type="match status" value="1"/>
</dbReference>
<name>A0A1I5NSB2_9ACTN</name>
<evidence type="ECO:0000256" key="2">
    <source>
        <dbReference type="SAM" id="SignalP"/>
    </source>
</evidence>
<gene>
    <name evidence="3" type="ORF">SAMN04489713_112275</name>
</gene>
<sequence length="417" mass="43838">MSITVRRLARAAVASCIGIAMTAAALQGPATAAPPDPPTPAEDPFYTPPSPLPDGAPGDVIRSRPAVFTVDPFGHAPYEGVKSWQVLYRSETADGRPTAVSGMVLVPARAWTGQGRRPLLSYAVGTRGLGDACAPSYTLTRGLDYEELFIADALSRGWAVAVTDMEGLGTPGRHTYEVGRSQGKALLNVARAAQRLPEAGLGGSPVGLWGYSQGGTSSGWAAELAATYAPELAIKGTFAGGVPADLGAVARSLDGSPFIALMFMAAVGYDAAYSELDLEKYLNGNGRELLEKAKDMCLVSVDGPLTVVETAFKHISDYTTSDPLTRPEWQARLDANKLGSTAPSAPVLQTQAVYDEIIPFAQADTLHKTWCAKGANVTWKTYTLAEHATGMLWSEPDAMAFLADRFAGKPVTGNCAA</sequence>
<dbReference type="InterPro" id="IPR005152">
    <property type="entry name" value="Lipase_secreted"/>
</dbReference>
<dbReference type="Pfam" id="PF03583">
    <property type="entry name" value="LIP"/>
    <property type="match status" value="1"/>
</dbReference>
<feature type="compositionally biased region" description="Pro residues" evidence="1">
    <location>
        <begin position="32"/>
        <end position="54"/>
    </location>
</feature>
<evidence type="ECO:0000313" key="4">
    <source>
        <dbReference type="Proteomes" id="UP000183413"/>
    </source>
</evidence>
<dbReference type="InterPro" id="IPR029058">
    <property type="entry name" value="AB_hydrolase_fold"/>
</dbReference>
<dbReference type="PIRSF" id="PIRSF029171">
    <property type="entry name" value="Esterase_LipA"/>
    <property type="match status" value="1"/>
</dbReference>
<organism evidence="3 4">
    <name type="scientific">Actinomadura madurae</name>
    <dbReference type="NCBI Taxonomy" id="1993"/>
    <lineage>
        <taxon>Bacteria</taxon>
        <taxon>Bacillati</taxon>
        <taxon>Actinomycetota</taxon>
        <taxon>Actinomycetes</taxon>
        <taxon>Streptosporangiales</taxon>
        <taxon>Thermomonosporaceae</taxon>
        <taxon>Actinomadura</taxon>
    </lineage>
</organism>
<dbReference type="GO" id="GO:0016042">
    <property type="term" value="P:lipid catabolic process"/>
    <property type="evidence" value="ECO:0007669"/>
    <property type="project" value="InterPro"/>
</dbReference>
<dbReference type="InParanoid" id="A0A1I5NSB2"/>
<feature type="chain" id="PRO_5010278757" evidence="2">
    <location>
        <begin position="33"/>
        <end position="417"/>
    </location>
</feature>
<accession>A0A1I5NSB2</accession>
<keyword evidence="4" id="KW-1185">Reference proteome</keyword>
<dbReference type="EMBL" id="FOVH01000012">
    <property type="protein sequence ID" value="SFP24674.1"/>
    <property type="molecule type" value="Genomic_DNA"/>
</dbReference>
<reference evidence="3 4" key="1">
    <citation type="submission" date="2016-10" db="EMBL/GenBank/DDBJ databases">
        <authorList>
            <person name="de Groot N.N."/>
        </authorList>
    </citation>
    <scope>NUCLEOTIDE SEQUENCE [LARGE SCALE GENOMIC DNA]</scope>
    <source>
        <strain evidence="3 4">DSM 43067</strain>
    </source>
</reference>
<evidence type="ECO:0000256" key="1">
    <source>
        <dbReference type="SAM" id="MobiDB-lite"/>
    </source>
</evidence>